<dbReference type="GO" id="GO:0046872">
    <property type="term" value="F:metal ion binding"/>
    <property type="evidence" value="ECO:0007669"/>
    <property type="project" value="UniProtKB-KW"/>
</dbReference>
<dbReference type="EMBL" id="JACHNH010000001">
    <property type="protein sequence ID" value="MBB4762449.1"/>
    <property type="molecule type" value="Genomic_DNA"/>
</dbReference>
<dbReference type="InterPro" id="IPR011051">
    <property type="entry name" value="RmlC_Cupin_sf"/>
</dbReference>
<dbReference type="PIRSF" id="PIRSF006232">
    <property type="entry name" value="Pirin"/>
    <property type="match status" value="1"/>
</dbReference>
<dbReference type="PANTHER" id="PTHR13903:SF8">
    <property type="entry name" value="PIRIN"/>
    <property type="match status" value="1"/>
</dbReference>
<dbReference type="InterPro" id="IPR014710">
    <property type="entry name" value="RmlC-like_jellyroll"/>
</dbReference>
<evidence type="ECO:0000259" key="5">
    <source>
        <dbReference type="Pfam" id="PF02678"/>
    </source>
</evidence>
<dbReference type="InterPro" id="IPR003829">
    <property type="entry name" value="Pirin_N_dom"/>
</dbReference>
<protein>
    <submittedName>
        <fullName evidence="7">Redox-sensitive bicupin YhaK (Pirin superfamily)</fullName>
    </submittedName>
</protein>
<dbReference type="CDD" id="cd02247">
    <property type="entry name" value="cupin_pirin_C"/>
    <property type="match status" value="1"/>
</dbReference>
<dbReference type="CDD" id="cd02909">
    <property type="entry name" value="cupin_pirin_N"/>
    <property type="match status" value="1"/>
</dbReference>
<dbReference type="AlphaFoldDB" id="A0A7W7HXA3"/>
<accession>A0A7W7HXA3</accession>
<evidence type="ECO:0000313" key="7">
    <source>
        <dbReference type="EMBL" id="MBB4762449.1"/>
    </source>
</evidence>
<comment type="cofactor">
    <cofactor evidence="2">
        <name>Fe cation</name>
        <dbReference type="ChEBI" id="CHEBI:24875"/>
    </cofactor>
    <text evidence="2">Binds 1 Fe cation per subunit.</text>
</comment>
<dbReference type="InterPro" id="IPR012093">
    <property type="entry name" value="Pirin"/>
</dbReference>
<feature type="region of interest" description="Disordered" evidence="4">
    <location>
        <begin position="1"/>
        <end position="32"/>
    </location>
</feature>
<dbReference type="SUPFAM" id="SSF51182">
    <property type="entry name" value="RmlC-like cupins"/>
    <property type="match status" value="1"/>
</dbReference>
<keyword evidence="8" id="KW-1185">Reference proteome</keyword>
<evidence type="ECO:0000256" key="3">
    <source>
        <dbReference type="RuleBase" id="RU003457"/>
    </source>
</evidence>
<evidence type="ECO:0000256" key="1">
    <source>
        <dbReference type="ARBA" id="ARBA00008416"/>
    </source>
</evidence>
<evidence type="ECO:0000256" key="4">
    <source>
        <dbReference type="SAM" id="MobiDB-lite"/>
    </source>
</evidence>
<dbReference type="Proteomes" id="UP000578112">
    <property type="component" value="Unassembled WGS sequence"/>
</dbReference>
<feature type="binding site" evidence="2">
    <location>
        <position position="123"/>
    </location>
    <ligand>
        <name>Fe cation</name>
        <dbReference type="ChEBI" id="CHEBI:24875"/>
    </ligand>
</feature>
<keyword evidence="2" id="KW-0479">Metal-binding</keyword>
<dbReference type="Pfam" id="PF02678">
    <property type="entry name" value="Pirin"/>
    <property type="match status" value="1"/>
</dbReference>
<dbReference type="Pfam" id="PF05726">
    <property type="entry name" value="Pirin_C"/>
    <property type="match status" value="1"/>
</dbReference>
<dbReference type="Gene3D" id="2.60.120.10">
    <property type="entry name" value="Jelly Rolls"/>
    <property type="match status" value="1"/>
</dbReference>
<proteinExistence type="inferred from homology"/>
<feature type="domain" description="Pirin N-terminal" evidence="5">
    <location>
        <begin position="38"/>
        <end position="140"/>
    </location>
</feature>
<sequence length="323" mass="34100">MSSLEADPEVGRSVVPPSPEGTELLEGAPVALGGPRGFEVTRTLPNKHRRMVGAWCFLDAYGPHALAGSPGMRVGPHPHIGLQTVSWLVAGEVLHRDSLGSLQEIRPGQLNLMTAGRGISHSEQTPAAHGPVLQGVQLWVALPGAARDVAPSFVHHPDLPVVAAGGLSATVLMGELAGEVSPAACFSPLVGAQVTLAEGGGATLPLRPDFEHAVLVLDGSATVEGARVTPGPLLYLAAGRQRLRLDAGPRTRLLLIGGEPFDERIVMWWNFVGRDHDEIVAAREAWESRSDGGRFGRVRGYDGPDIPAPPMPTTRLVARGRTR</sequence>
<feature type="region of interest" description="Disordered" evidence="4">
    <location>
        <begin position="298"/>
        <end position="323"/>
    </location>
</feature>
<dbReference type="InterPro" id="IPR008778">
    <property type="entry name" value="Pirin_C_dom"/>
</dbReference>
<keyword evidence="2" id="KW-0408">Iron</keyword>
<organism evidence="7 8">
    <name type="scientific">Actinoplanes digitatis</name>
    <dbReference type="NCBI Taxonomy" id="1868"/>
    <lineage>
        <taxon>Bacteria</taxon>
        <taxon>Bacillati</taxon>
        <taxon>Actinomycetota</taxon>
        <taxon>Actinomycetes</taxon>
        <taxon>Micromonosporales</taxon>
        <taxon>Micromonosporaceae</taxon>
        <taxon>Actinoplanes</taxon>
    </lineage>
</organism>
<feature type="domain" description="Pirin C-terminal" evidence="6">
    <location>
        <begin position="193"/>
        <end position="288"/>
    </location>
</feature>
<feature type="binding site" evidence="2">
    <location>
        <position position="77"/>
    </location>
    <ligand>
        <name>Fe cation</name>
        <dbReference type="ChEBI" id="CHEBI:24875"/>
    </ligand>
</feature>
<evidence type="ECO:0000256" key="2">
    <source>
        <dbReference type="PIRSR" id="PIRSR006232-1"/>
    </source>
</evidence>
<comment type="caution">
    <text evidence="7">The sequence shown here is derived from an EMBL/GenBank/DDBJ whole genome shotgun (WGS) entry which is preliminary data.</text>
</comment>
<feature type="binding site" evidence="2">
    <location>
        <position position="121"/>
    </location>
    <ligand>
        <name>Fe cation</name>
        <dbReference type="ChEBI" id="CHEBI:24875"/>
    </ligand>
</feature>
<evidence type="ECO:0000259" key="6">
    <source>
        <dbReference type="Pfam" id="PF05726"/>
    </source>
</evidence>
<reference evidence="7 8" key="1">
    <citation type="submission" date="2020-08" db="EMBL/GenBank/DDBJ databases">
        <title>Sequencing the genomes of 1000 actinobacteria strains.</title>
        <authorList>
            <person name="Klenk H.-P."/>
        </authorList>
    </citation>
    <scope>NUCLEOTIDE SEQUENCE [LARGE SCALE GENOMIC DNA]</scope>
    <source>
        <strain evidence="7 8">DSM 43149</strain>
    </source>
</reference>
<evidence type="ECO:0000313" key="8">
    <source>
        <dbReference type="Proteomes" id="UP000578112"/>
    </source>
</evidence>
<feature type="binding site" evidence="2">
    <location>
        <position position="79"/>
    </location>
    <ligand>
        <name>Fe cation</name>
        <dbReference type="ChEBI" id="CHEBI:24875"/>
    </ligand>
</feature>
<dbReference type="RefSeq" id="WP_184993547.1">
    <property type="nucleotide sequence ID" value="NZ_BOMK01000012.1"/>
</dbReference>
<dbReference type="PANTHER" id="PTHR13903">
    <property type="entry name" value="PIRIN-RELATED"/>
    <property type="match status" value="1"/>
</dbReference>
<comment type="similarity">
    <text evidence="1 3">Belongs to the pirin family.</text>
</comment>
<gene>
    <name evidence="7" type="ORF">BJ971_003005</name>
</gene>
<name>A0A7W7HXA3_9ACTN</name>